<name>A0AA38LL19_TAXCH</name>
<dbReference type="SUPFAM" id="SSF56752">
    <property type="entry name" value="D-aminoacid aminotransferase-like PLP-dependent enzymes"/>
    <property type="match status" value="1"/>
</dbReference>
<protein>
    <submittedName>
        <fullName evidence="2">Uncharacterized protein</fullName>
    </submittedName>
</protein>
<reference evidence="2 3" key="1">
    <citation type="journal article" date="2021" name="Nat. Plants">
        <title>The Taxus genome provides insights into paclitaxel biosynthesis.</title>
        <authorList>
            <person name="Xiong X."/>
            <person name="Gou J."/>
            <person name="Liao Q."/>
            <person name="Li Y."/>
            <person name="Zhou Q."/>
            <person name="Bi G."/>
            <person name="Li C."/>
            <person name="Du R."/>
            <person name="Wang X."/>
            <person name="Sun T."/>
            <person name="Guo L."/>
            <person name="Liang H."/>
            <person name="Lu P."/>
            <person name="Wu Y."/>
            <person name="Zhang Z."/>
            <person name="Ro D.K."/>
            <person name="Shang Y."/>
            <person name="Huang S."/>
            <person name="Yan J."/>
        </authorList>
    </citation>
    <scope>NUCLEOTIDE SEQUENCE [LARGE SCALE GENOMIC DNA]</scope>
    <source>
        <strain evidence="2">Ta-2019</strain>
    </source>
</reference>
<accession>A0AA38LL19</accession>
<dbReference type="EMBL" id="JAHRHJ020000001">
    <property type="protein sequence ID" value="KAH9328863.1"/>
    <property type="molecule type" value="Genomic_DNA"/>
</dbReference>
<dbReference type="AlphaFoldDB" id="A0AA38LL19"/>
<evidence type="ECO:0000313" key="2">
    <source>
        <dbReference type="EMBL" id="KAH9328863.1"/>
    </source>
</evidence>
<evidence type="ECO:0000256" key="1">
    <source>
        <dbReference type="ARBA" id="ARBA00009320"/>
    </source>
</evidence>
<gene>
    <name evidence="2" type="ORF">KI387_000971</name>
</gene>
<proteinExistence type="inferred from homology"/>
<feature type="non-terminal residue" evidence="2">
    <location>
        <position position="104"/>
    </location>
</feature>
<dbReference type="GO" id="GO:0046394">
    <property type="term" value="P:carboxylic acid biosynthetic process"/>
    <property type="evidence" value="ECO:0007669"/>
    <property type="project" value="UniProtKB-ARBA"/>
</dbReference>
<comment type="similarity">
    <text evidence="1">Belongs to the class-IV pyridoxal-phosphate-dependent aminotransferase family.</text>
</comment>
<dbReference type="GO" id="GO:0003824">
    <property type="term" value="F:catalytic activity"/>
    <property type="evidence" value="ECO:0007669"/>
    <property type="project" value="InterPro"/>
</dbReference>
<dbReference type="PANTHER" id="PTHR42743">
    <property type="entry name" value="AMINO-ACID AMINOTRANSFERASE"/>
    <property type="match status" value="1"/>
</dbReference>
<sequence>MEGKSSPLMWIPKNDYAAMWFDDEGFVAEGPNMNVAFITKDRQLLMPSFEKILSGCTAKRILNLAPVLVKQVVITDIQLRKISAEEGKSAEEMMLIGSGVQVTL</sequence>
<dbReference type="Pfam" id="PF01063">
    <property type="entry name" value="Aminotran_4"/>
    <property type="match status" value="1"/>
</dbReference>
<dbReference type="InterPro" id="IPR036038">
    <property type="entry name" value="Aminotransferase-like"/>
</dbReference>
<evidence type="ECO:0000313" key="3">
    <source>
        <dbReference type="Proteomes" id="UP000824469"/>
    </source>
</evidence>
<dbReference type="Proteomes" id="UP000824469">
    <property type="component" value="Unassembled WGS sequence"/>
</dbReference>
<dbReference type="Gene3D" id="3.20.10.10">
    <property type="entry name" value="D-amino Acid Aminotransferase, subunit A, domain 2"/>
    <property type="match status" value="1"/>
</dbReference>
<dbReference type="InterPro" id="IPR001544">
    <property type="entry name" value="Aminotrans_IV"/>
</dbReference>
<dbReference type="InterPro" id="IPR043132">
    <property type="entry name" value="BCAT-like_C"/>
</dbReference>
<organism evidence="2 3">
    <name type="scientific">Taxus chinensis</name>
    <name type="common">Chinese yew</name>
    <name type="synonym">Taxus wallichiana var. chinensis</name>
    <dbReference type="NCBI Taxonomy" id="29808"/>
    <lineage>
        <taxon>Eukaryota</taxon>
        <taxon>Viridiplantae</taxon>
        <taxon>Streptophyta</taxon>
        <taxon>Embryophyta</taxon>
        <taxon>Tracheophyta</taxon>
        <taxon>Spermatophyta</taxon>
        <taxon>Pinopsida</taxon>
        <taxon>Pinidae</taxon>
        <taxon>Conifers II</taxon>
        <taxon>Cupressales</taxon>
        <taxon>Taxaceae</taxon>
        <taxon>Taxus</taxon>
    </lineage>
</organism>
<keyword evidence="3" id="KW-1185">Reference proteome</keyword>
<dbReference type="InterPro" id="IPR050571">
    <property type="entry name" value="Class-IV_PLP-Dep_Aminotrnsfr"/>
</dbReference>
<dbReference type="PANTHER" id="PTHR42743:SF22">
    <property type="entry name" value="D-AMINO-ACID TRANSAMINASE, CHLOROPLASTIC"/>
    <property type="match status" value="1"/>
</dbReference>
<comment type="caution">
    <text evidence="2">The sequence shown here is derived from an EMBL/GenBank/DDBJ whole genome shotgun (WGS) entry which is preliminary data.</text>
</comment>
<dbReference type="OMA" id="WIPKNDY"/>